<sequence length="40" mass="4805">MQFHHDYIQNKKYTAYKKKGDCCGKQYGIIQRFKGITFIC</sequence>
<evidence type="ECO:0000313" key="2">
    <source>
        <dbReference type="Proteomes" id="UP000437562"/>
    </source>
</evidence>
<reference evidence="1 2" key="1">
    <citation type="submission" date="2019-10" db="EMBL/GenBank/DDBJ databases">
        <authorList>
            <person name="Karimi E."/>
        </authorList>
    </citation>
    <scope>NUCLEOTIDE SEQUENCE [LARGE SCALE GENOMIC DNA]</scope>
    <source>
        <strain evidence="1">Bacillus sp. 71</strain>
    </source>
</reference>
<dbReference type="AlphaFoldDB" id="A0A653ZGY0"/>
<protein>
    <submittedName>
        <fullName evidence="1">Uncharacterized protein</fullName>
    </submittedName>
</protein>
<gene>
    <name evidence="1" type="ORF">BACI71_40145</name>
</gene>
<evidence type="ECO:0000313" key="1">
    <source>
        <dbReference type="EMBL" id="VXC54434.1"/>
    </source>
</evidence>
<dbReference type="Proteomes" id="UP000437562">
    <property type="component" value="Unassembled WGS sequence"/>
</dbReference>
<accession>A0A653ZGY0</accession>
<organism evidence="1 2">
    <name type="scientific">Bacillus mycoides</name>
    <dbReference type="NCBI Taxonomy" id="1405"/>
    <lineage>
        <taxon>Bacteria</taxon>
        <taxon>Bacillati</taxon>
        <taxon>Bacillota</taxon>
        <taxon>Bacilli</taxon>
        <taxon>Bacillales</taxon>
        <taxon>Bacillaceae</taxon>
        <taxon>Bacillus</taxon>
        <taxon>Bacillus cereus group</taxon>
    </lineage>
</organism>
<proteinExistence type="predicted"/>
<dbReference type="EMBL" id="CABWMC010000029">
    <property type="protein sequence ID" value="VXC54434.1"/>
    <property type="molecule type" value="Genomic_DNA"/>
</dbReference>
<name>A0A653ZGY0_BACMY</name>